<dbReference type="AlphaFoldDB" id="A0A6A1UKY0"/>
<name>A0A6A1UKY0_9ROSI</name>
<evidence type="ECO:0000313" key="2">
    <source>
        <dbReference type="Proteomes" id="UP000516437"/>
    </source>
</evidence>
<dbReference type="OrthoDB" id="1937322at2759"/>
<comment type="caution">
    <text evidence="1">The sequence shown here is derived from an EMBL/GenBank/DDBJ whole genome shotgun (WGS) entry which is preliminary data.</text>
</comment>
<sequence>MEDIRRLLMNQFKHKRAMLQIATWDICPLIQRKLEKSKHDARQCSCQWMDETSFEVDTANGDRKLVNIGAWECSCKLVNIGSYF</sequence>
<reference evidence="1 2" key="1">
    <citation type="journal article" date="2019" name="Plant Biotechnol. J.">
        <title>The red bayberry genome and genetic basis of sex determination.</title>
        <authorList>
            <person name="Jia H.M."/>
            <person name="Jia H.J."/>
            <person name="Cai Q.L."/>
            <person name="Wang Y."/>
            <person name="Zhao H.B."/>
            <person name="Yang W.F."/>
            <person name="Wang G.Y."/>
            <person name="Li Y.H."/>
            <person name="Zhan D.L."/>
            <person name="Shen Y.T."/>
            <person name="Niu Q.F."/>
            <person name="Chang L."/>
            <person name="Qiu J."/>
            <person name="Zhao L."/>
            <person name="Xie H.B."/>
            <person name="Fu W.Y."/>
            <person name="Jin J."/>
            <person name="Li X.W."/>
            <person name="Jiao Y."/>
            <person name="Zhou C.C."/>
            <person name="Tu T."/>
            <person name="Chai C.Y."/>
            <person name="Gao J.L."/>
            <person name="Fan L.J."/>
            <person name="van de Weg E."/>
            <person name="Wang J.Y."/>
            <person name="Gao Z.S."/>
        </authorList>
    </citation>
    <scope>NUCLEOTIDE SEQUENCE [LARGE SCALE GENOMIC DNA]</scope>
    <source>
        <tissue evidence="1">Leaves</tissue>
    </source>
</reference>
<evidence type="ECO:0000313" key="1">
    <source>
        <dbReference type="EMBL" id="KAB1200902.1"/>
    </source>
</evidence>
<dbReference type="EMBL" id="RXIC02000113">
    <property type="protein sequence ID" value="KAB1200902.1"/>
    <property type="molecule type" value="Genomic_DNA"/>
</dbReference>
<accession>A0A6A1UKY0</accession>
<gene>
    <name evidence="1" type="ORF">CJ030_MR0G005898</name>
</gene>
<keyword evidence="2" id="KW-1185">Reference proteome</keyword>
<proteinExistence type="predicted"/>
<organism evidence="1 2">
    <name type="scientific">Morella rubra</name>
    <name type="common">Chinese bayberry</name>
    <dbReference type="NCBI Taxonomy" id="262757"/>
    <lineage>
        <taxon>Eukaryota</taxon>
        <taxon>Viridiplantae</taxon>
        <taxon>Streptophyta</taxon>
        <taxon>Embryophyta</taxon>
        <taxon>Tracheophyta</taxon>
        <taxon>Spermatophyta</taxon>
        <taxon>Magnoliopsida</taxon>
        <taxon>eudicotyledons</taxon>
        <taxon>Gunneridae</taxon>
        <taxon>Pentapetalae</taxon>
        <taxon>rosids</taxon>
        <taxon>fabids</taxon>
        <taxon>Fagales</taxon>
        <taxon>Myricaceae</taxon>
        <taxon>Morella</taxon>
    </lineage>
</organism>
<protein>
    <submittedName>
        <fullName evidence="1">Uncharacterized protein</fullName>
    </submittedName>
</protein>
<dbReference type="Proteomes" id="UP000516437">
    <property type="component" value="Unassembled WGS sequence"/>
</dbReference>